<dbReference type="InterPro" id="IPR036397">
    <property type="entry name" value="RNaseH_sf"/>
</dbReference>
<comment type="caution">
    <text evidence="1">The sequence shown here is derived from an EMBL/GenBank/DDBJ whole genome shotgun (WGS) entry which is preliminary data.</text>
</comment>
<dbReference type="Gene3D" id="3.30.420.10">
    <property type="entry name" value="Ribonuclease H-like superfamily/Ribonuclease H"/>
    <property type="match status" value="1"/>
</dbReference>
<gene>
    <name evidence="1" type="ORF">TNCV_2181731</name>
</gene>
<protein>
    <submittedName>
        <fullName evidence="1">Transposable element Tc1 transposase</fullName>
    </submittedName>
</protein>
<dbReference type="GO" id="GO:0003676">
    <property type="term" value="F:nucleic acid binding"/>
    <property type="evidence" value="ECO:0007669"/>
    <property type="project" value="InterPro"/>
</dbReference>
<accession>A0A8X6VUS8</accession>
<dbReference type="AlphaFoldDB" id="A0A8X6VUS8"/>
<evidence type="ECO:0000313" key="2">
    <source>
        <dbReference type="Proteomes" id="UP000887159"/>
    </source>
</evidence>
<name>A0A8X6VUS8_TRICX</name>
<dbReference type="EMBL" id="BMAU01021361">
    <property type="protein sequence ID" value="GFY22912.1"/>
    <property type="molecule type" value="Genomic_DNA"/>
</dbReference>
<organism evidence="1 2">
    <name type="scientific">Trichonephila clavipes</name>
    <name type="common">Golden silk orbweaver</name>
    <name type="synonym">Nephila clavipes</name>
    <dbReference type="NCBI Taxonomy" id="2585209"/>
    <lineage>
        <taxon>Eukaryota</taxon>
        <taxon>Metazoa</taxon>
        <taxon>Ecdysozoa</taxon>
        <taxon>Arthropoda</taxon>
        <taxon>Chelicerata</taxon>
        <taxon>Arachnida</taxon>
        <taxon>Araneae</taxon>
        <taxon>Araneomorphae</taxon>
        <taxon>Entelegynae</taxon>
        <taxon>Araneoidea</taxon>
        <taxon>Nephilidae</taxon>
        <taxon>Trichonephila</taxon>
    </lineage>
</organism>
<sequence>MSIMTIHRRLVERSILTYQPLRHLPFTPAHCQVRLLWCFARSGRNHADRERRVFSDESSFQLCPGDHRRRVWRRPGQFADPAFAIACHTCPQSRVMVYGATYFDRWIPLVVLRGTLTAQRYVDNILRTVFQPFLLKYLGLIFQLDNARPQTARAAMIYPTAYKTLPWPAIPHISLQFSMSGI</sequence>
<keyword evidence="2" id="KW-1185">Reference proteome</keyword>
<evidence type="ECO:0000313" key="1">
    <source>
        <dbReference type="EMBL" id="GFY22912.1"/>
    </source>
</evidence>
<reference evidence="1" key="1">
    <citation type="submission" date="2020-08" db="EMBL/GenBank/DDBJ databases">
        <title>Multicomponent nature underlies the extraordinary mechanical properties of spider dragline silk.</title>
        <authorList>
            <person name="Kono N."/>
            <person name="Nakamura H."/>
            <person name="Mori M."/>
            <person name="Yoshida Y."/>
            <person name="Ohtoshi R."/>
            <person name="Malay A.D."/>
            <person name="Moran D.A.P."/>
            <person name="Tomita M."/>
            <person name="Numata K."/>
            <person name="Arakawa K."/>
        </authorList>
    </citation>
    <scope>NUCLEOTIDE SEQUENCE</scope>
</reference>
<dbReference type="Proteomes" id="UP000887159">
    <property type="component" value="Unassembled WGS sequence"/>
</dbReference>
<proteinExistence type="predicted"/>